<name>A0ACC7P213_9BACL</name>
<dbReference type="Proteomes" id="UP001631969">
    <property type="component" value="Unassembled WGS sequence"/>
</dbReference>
<evidence type="ECO:0000313" key="2">
    <source>
        <dbReference type="Proteomes" id="UP001631969"/>
    </source>
</evidence>
<reference evidence="1" key="1">
    <citation type="submission" date="2024-12" db="EMBL/GenBank/DDBJ databases">
        <authorList>
            <person name="Wu N."/>
        </authorList>
    </citation>
    <scope>NUCLEOTIDE SEQUENCE</scope>
    <source>
        <strain evidence="1">P15</strain>
    </source>
</reference>
<evidence type="ECO:0000313" key="1">
    <source>
        <dbReference type="EMBL" id="MFM9330765.1"/>
    </source>
</evidence>
<protein>
    <submittedName>
        <fullName evidence="1">Response regulator</fullName>
    </submittedName>
</protein>
<proteinExistence type="predicted"/>
<comment type="caution">
    <text evidence="1">The sequence shown here is derived from an EMBL/GenBank/DDBJ whole genome shotgun (WGS) entry which is preliminary data.</text>
</comment>
<sequence>MTKERLLDVLIVDDELPLREELRLFDWAAHGFRLAGEAENGEMALRFCRERAPDVVITDITMPIMDGITLFRRLREEGIALQVILLTCHSEFGYAREAIQLGAVEYLIKVEMDDPDIIRALSKAREAQERQRLLFTKEAEGRRWELSKALSKLLAQAGASGRDGQTTELLQMLKRLYGLKPPLRSCALHVELKRELRLPGLREVEEYLMELEHNGLPLRWAAAGEGIYLLVSGAEEREAEDGRTADVGWEAEDLIQLADRLEDELSYLNGALRIYAVTAPGPAETEEEAVEQFRLLSEKPLDAFYEPERRVYAGGGDKGKGPGESLAALDKLAATFPDTERLLAFIREELGKWAIANRLHPAALQSWASLQLRQRRGTEGAEGLWDDAARACAEAGSIDELTAVLLHMLKPAVTGKGVQRKLRKEIADAQRYIREHLDQSLTLVSVAKQVGLSSHYLSRLFRIETGSSFNDYVTQQRMEKAIGLLQNTTMRVYEVGNAVGIPSYRYFTATFRQYTGVSPTFYKKG</sequence>
<keyword evidence="2" id="KW-1185">Reference proteome</keyword>
<organism evidence="1 2">
    <name type="scientific">Paenibacillus mesotrionivorans</name>
    <dbReference type="NCBI Taxonomy" id="3160968"/>
    <lineage>
        <taxon>Bacteria</taxon>
        <taxon>Bacillati</taxon>
        <taxon>Bacillota</taxon>
        <taxon>Bacilli</taxon>
        <taxon>Bacillales</taxon>
        <taxon>Paenibacillaceae</taxon>
        <taxon>Paenibacillus</taxon>
    </lineage>
</organism>
<gene>
    <name evidence="1" type="ORF">ACI1P1_20960</name>
</gene>
<dbReference type="EMBL" id="JBJURJ010000014">
    <property type="protein sequence ID" value="MFM9330765.1"/>
    <property type="molecule type" value="Genomic_DNA"/>
</dbReference>
<accession>A0ACC7P213</accession>